<accession>A0A9Q7AP30</accession>
<dbReference type="InterPro" id="IPR036388">
    <property type="entry name" value="WH-like_DNA-bd_sf"/>
</dbReference>
<dbReference type="Gene3D" id="3.40.190.290">
    <property type="match status" value="1"/>
</dbReference>
<proteinExistence type="inferred from homology"/>
<dbReference type="RefSeq" id="WP_274374059.1">
    <property type="nucleotide sequence ID" value="NZ_CP072943.1"/>
</dbReference>
<evidence type="ECO:0000256" key="2">
    <source>
        <dbReference type="ARBA" id="ARBA00023015"/>
    </source>
</evidence>
<dbReference type="GO" id="GO:0003700">
    <property type="term" value="F:DNA-binding transcription factor activity"/>
    <property type="evidence" value="ECO:0007669"/>
    <property type="project" value="InterPro"/>
</dbReference>
<evidence type="ECO:0000313" key="6">
    <source>
        <dbReference type="EMBL" id="QTX32803.1"/>
    </source>
</evidence>
<comment type="similarity">
    <text evidence="1">Belongs to the LysR transcriptional regulatory family.</text>
</comment>
<dbReference type="GO" id="GO:0003677">
    <property type="term" value="F:DNA binding"/>
    <property type="evidence" value="ECO:0007669"/>
    <property type="project" value="UniProtKB-KW"/>
</dbReference>
<dbReference type="KEGG" id="aram:KAR29_02405"/>
<dbReference type="SUPFAM" id="SSF53850">
    <property type="entry name" value="Periplasmic binding protein-like II"/>
    <property type="match status" value="1"/>
</dbReference>
<keyword evidence="3" id="KW-0238">DNA-binding</keyword>
<dbReference type="InterPro" id="IPR050950">
    <property type="entry name" value="HTH-type_LysR_regulators"/>
</dbReference>
<evidence type="ECO:0000313" key="7">
    <source>
        <dbReference type="Proteomes" id="UP000671879"/>
    </source>
</evidence>
<dbReference type="PROSITE" id="PS50931">
    <property type="entry name" value="HTH_LYSR"/>
    <property type="match status" value="1"/>
</dbReference>
<name>A0A9Q7AP30_9BACT</name>
<dbReference type="InterPro" id="IPR036390">
    <property type="entry name" value="WH_DNA-bd_sf"/>
</dbReference>
<keyword evidence="7" id="KW-1185">Reference proteome</keyword>
<dbReference type="InterPro" id="IPR000847">
    <property type="entry name" value="LysR_HTH_N"/>
</dbReference>
<dbReference type="SUPFAM" id="SSF46785">
    <property type="entry name" value="Winged helix' DNA-binding domain"/>
    <property type="match status" value="1"/>
</dbReference>
<dbReference type="FunFam" id="1.10.10.10:FF:000001">
    <property type="entry name" value="LysR family transcriptional regulator"/>
    <property type="match status" value="1"/>
</dbReference>
<keyword evidence="2" id="KW-0805">Transcription regulation</keyword>
<evidence type="ECO:0000256" key="3">
    <source>
        <dbReference type="ARBA" id="ARBA00023125"/>
    </source>
</evidence>
<feature type="domain" description="HTH lysR-type" evidence="5">
    <location>
        <begin position="1"/>
        <end position="58"/>
    </location>
</feature>
<dbReference type="InterPro" id="IPR005119">
    <property type="entry name" value="LysR_subst-bd"/>
</dbReference>
<dbReference type="PRINTS" id="PR00039">
    <property type="entry name" value="HTHLYSR"/>
</dbReference>
<evidence type="ECO:0000256" key="4">
    <source>
        <dbReference type="ARBA" id="ARBA00023163"/>
    </source>
</evidence>
<reference evidence="7" key="1">
    <citation type="submission" date="2021-04" db="EMBL/GenBank/DDBJ databases">
        <title>A novel Synergistetes isolate from a pyrite-forming mixed culture.</title>
        <authorList>
            <person name="Bunk B."/>
            <person name="Sproer C."/>
            <person name="Spring S."/>
            <person name="Pester M."/>
        </authorList>
    </citation>
    <scope>NUCLEOTIDE SEQUENCE [LARGE SCALE GENOMIC DNA]</scope>
    <source>
        <strain evidence="7">J.5.4.2-T.3.5.2</strain>
    </source>
</reference>
<dbReference type="EMBL" id="CP072943">
    <property type="protein sequence ID" value="QTX32803.1"/>
    <property type="molecule type" value="Genomic_DNA"/>
</dbReference>
<dbReference type="PANTHER" id="PTHR30419">
    <property type="entry name" value="HTH-TYPE TRANSCRIPTIONAL REGULATOR YBHD"/>
    <property type="match status" value="1"/>
</dbReference>
<evidence type="ECO:0000259" key="5">
    <source>
        <dbReference type="PROSITE" id="PS50931"/>
    </source>
</evidence>
<keyword evidence="4" id="KW-0804">Transcription</keyword>
<dbReference type="AlphaFoldDB" id="A0A9Q7AP30"/>
<gene>
    <name evidence="6" type="ORF">KAR29_02405</name>
</gene>
<protein>
    <submittedName>
        <fullName evidence="6">LysR family transcriptional regulator</fullName>
    </submittedName>
</protein>
<organism evidence="6 7">
    <name type="scientific">Aminithiophilus ramosus</name>
    <dbReference type="NCBI Taxonomy" id="3029084"/>
    <lineage>
        <taxon>Bacteria</taxon>
        <taxon>Thermotogati</taxon>
        <taxon>Synergistota</taxon>
        <taxon>Synergistia</taxon>
        <taxon>Synergistales</taxon>
        <taxon>Aminithiophilaceae</taxon>
        <taxon>Aminithiophilus</taxon>
    </lineage>
</organism>
<dbReference type="Gene3D" id="1.10.10.10">
    <property type="entry name" value="Winged helix-like DNA-binding domain superfamily/Winged helix DNA-binding domain"/>
    <property type="match status" value="1"/>
</dbReference>
<dbReference type="Pfam" id="PF00126">
    <property type="entry name" value="HTH_1"/>
    <property type="match status" value="1"/>
</dbReference>
<dbReference type="Pfam" id="PF03466">
    <property type="entry name" value="LysR_substrate"/>
    <property type="match status" value="1"/>
</dbReference>
<dbReference type="GO" id="GO:0005829">
    <property type="term" value="C:cytosol"/>
    <property type="evidence" value="ECO:0007669"/>
    <property type="project" value="TreeGrafter"/>
</dbReference>
<evidence type="ECO:0000256" key="1">
    <source>
        <dbReference type="ARBA" id="ARBA00009437"/>
    </source>
</evidence>
<sequence>MELRELESFIAIVESGSVSRAAASLGLSQPAVSKHLAHLEDELGVELLLRGRTRSVPTVEGEILLLRGRKILAELQGAADEIRQSGEALSGTVTVAAGSIPGEFILPPLLRRFHERHRGLAIVLEDLDSRRALEALVGRRVDVACLGEDRLPAGYVVRPFVVDELVLACGSGRPFSERASISLEAARDLPLLGRLDGSASQAIWEAALRRKGLVPPDPRLRFKGTGALLRALRGGSVFAVVSRWAVVGETIDFLPFDPPLTRPFFVAHGQSLSRAAQALVDDLLEAKEGFPCSDR</sequence>
<dbReference type="Proteomes" id="UP000671879">
    <property type="component" value="Chromosome"/>
</dbReference>